<dbReference type="Gene3D" id="3.40.50.1820">
    <property type="entry name" value="alpha/beta hydrolase"/>
    <property type="match status" value="1"/>
</dbReference>
<dbReference type="Pfam" id="PF01764">
    <property type="entry name" value="Lipase_3"/>
    <property type="match status" value="1"/>
</dbReference>
<gene>
    <name evidence="2" type="ORF">FUG_LOCUS237322</name>
</gene>
<reference evidence="2" key="1">
    <citation type="submission" date="2019-04" db="EMBL/GenBank/DDBJ databases">
        <authorList>
            <person name="Melise S."/>
            <person name="Noan J."/>
            <person name="Okalmin O."/>
        </authorList>
    </citation>
    <scope>NUCLEOTIDE SEQUENCE</scope>
    <source>
        <strain evidence="2">FN9</strain>
    </source>
</reference>
<dbReference type="AlphaFoldDB" id="A0A4E9DU58"/>
<name>A0A4E9DU58_GIBZA</name>
<evidence type="ECO:0000259" key="1">
    <source>
        <dbReference type="Pfam" id="PF01764"/>
    </source>
</evidence>
<organism evidence="2">
    <name type="scientific">Gibberella zeae</name>
    <name type="common">Wheat head blight fungus</name>
    <name type="synonym">Fusarium graminearum</name>
    <dbReference type="NCBI Taxonomy" id="5518"/>
    <lineage>
        <taxon>Eukaryota</taxon>
        <taxon>Fungi</taxon>
        <taxon>Dikarya</taxon>
        <taxon>Ascomycota</taxon>
        <taxon>Pezizomycotina</taxon>
        <taxon>Sordariomycetes</taxon>
        <taxon>Hypocreomycetidae</taxon>
        <taxon>Hypocreales</taxon>
        <taxon>Nectriaceae</taxon>
        <taxon>Fusarium</taxon>
    </lineage>
</organism>
<protein>
    <recommendedName>
        <fullName evidence="1">Fungal lipase-type domain-containing protein</fullName>
    </recommendedName>
</protein>
<dbReference type="SUPFAM" id="SSF53474">
    <property type="entry name" value="alpha/beta-Hydrolases"/>
    <property type="match status" value="1"/>
</dbReference>
<sequence length="248" mass="27361">MVNLAYNARSTLRTAKELEGTHGAYLSCTEALIPDLEAIFKKRLGDPQIKHILFTGESSGGAVSSLLFFHFASQCIQTFEGTDFSLITFGCPPVTAQDVTIIAERLPNTRIILSFVNEGDFVTLASAPYVQSMINLFRHTRGLKMIGDPAGCEAQAQAVVQEQGPSWSNDTRVREWKLPEPKFYQIGKIVVLTSSLVNRTLLSPGCLELKYCDFARLLFCDIEMHKGREYGARIGALAGKDPVSYGNF</sequence>
<dbReference type="InterPro" id="IPR029058">
    <property type="entry name" value="AB_hydrolase_fold"/>
</dbReference>
<proteinExistence type="predicted"/>
<evidence type="ECO:0000313" key="2">
    <source>
        <dbReference type="EMBL" id="VIO57123.1"/>
    </source>
</evidence>
<dbReference type="InterPro" id="IPR002921">
    <property type="entry name" value="Fungal_lipase-type"/>
</dbReference>
<accession>A0A4E9DU58</accession>
<dbReference type="GO" id="GO:0006629">
    <property type="term" value="P:lipid metabolic process"/>
    <property type="evidence" value="ECO:0007669"/>
    <property type="project" value="InterPro"/>
</dbReference>
<feature type="domain" description="Fungal lipase-type" evidence="1">
    <location>
        <begin position="20"/>
        <end position="126"/>
    </location>
</feature>
<dbReference type="EMBL" id="CAAKMV010000127">
    <property type="protein sequence ID" value="VIO57123.1"/>
    <property type="molecule type" value="Genomic_DNA"/>
</dbReference>